<organism evidence="3 4">
    <name type="scientific">Callipepla squamata</name>
    <name type="common">Scaled quail</name>
    <dbReference type="NCBI Taxonomy" id="9009"/>
    <lineage>
        <taxon>Eukaryota</taxon>
        <taxon>Metazoa</taxon>
        <taxon>Chordata</taxon>
        <taxon>Craniata</taxon>
        <taxon>Vertebrata</taxon>
        <taxon>Euteleostomi</taxon>
        <taxon>Archelosauria</taxon>
        <taxon>Archosauria</taxon>
        <taxon>Dinosauria</taxon>
        <taxon>Saurischia</taxon>
        <taxon>Theropoda</taxon>
        <taxon>Coelurosauria</taxon>
        <taxon>Aves</taxon>
        <taxon>Neognathae</taxon>
        <taxon>Galloanserae</taxon>
        <taxon>Galliformes</taxon>
        <taxon>Odontophoridae</taxon>
        <taxon>Callipepla</taxon>
    </lineage>
</organism>
<feature type="domain" description="ABL" evidence="2">
    <location>
        <begin position="44"/>
        <end position="146"/>
    </location>
</feature>
<evidence type="ECO:0000313" key="3">
    <source>
        <dbReference type="EMBL" id="OXB52903.1"/>
    </source>
</evidence>
<gene>
    <name evidence="3" type="ORF">ASZ78_007665</name>
</gene>
<dbReference type="Pfam" id="PF18289">
    <property type="entry name" value="HU-CCDC81_euk_2"/>
    <property type="match status" value="1"/>
</dbReference>
<reference evidence="3 4" key="1">
    <citation type="submission" date="2016-07" db="EMBL/GenBank/DDBJ databases">
        <title>Disparate Historic Effective Population Sizes Predicted by Modern Levels of Genome Diversity for the Scaled Quail (Callipepla squamata) and the Northern Bobwhite (Colinus virginianus): Inferences from First and Second Generation Draft Genome Assemblies for Sympatric New World Quail.</title>
        <authorList>
            <person name="Oldeschulte D.L."/>
            <person name="Halley Y.A."/>
            <person name="Bhattarai E.K."/>
            <person name="Brashear W.A."/>
            <person name="Hill J."/>
            <person name="Metz R.P."/>
            <person name="Johnson C.D."/>
            <person name="Rollins D."/>
            <person name="Peterson M.J."/>
            <person name="Bickhart D.M."/>
            <person name="Decker J.E."/>
            <person name="Seabury C.M."/>
        </authorList>
    </citation>
    <scope>NUCLEOTIDE SEQUENCE [LARGE SCALE GENOMIC DNA]</scope>
    <source>
        <strain evidence="3 4">Texas</strain>
        <tissue evidence="3">Leg muscle</tissue>
    </source>
</reference>
<sequence length="245" mass="27134">MPLVGMSSGMAGTNKEQPIGMRHNKMSSCKDGSAAERASRLTDTNTKERVAVWNAVAACVREQLLVQKGVWIPAFGSFNTVPKDIETEDRTVTLCWPVFHLARNLIAKHHLKPEKESLPAHGEVEPLKYSEVAAIAFVTWQRGKACVQTTVSLLSSCLQNGENATFVLKGIGVLFIDRLTFQMKFYYNFIEKLSGKKRFRKAVSKVSKFVPKALLSISRKSSRDLSGEVKPKKGEALPPLVQAKT</sequence>
<dbReference type="AlphaFoldDB" id="A0A226MC94"/>
<dbReference type="GO" id="GO:0005524">
    <property type="term" value="F:ATP binding"/>
    <property type="evidence" value="ECO:0007669"/>
    <property type="project" value="InterPro"/>
</dbReference>
<dbReference type="PROSITE" id="PS51426">
    <property type="entry name" value="ABL"/>
    <property type="match status" value="1"/>
</dbReference>
<feature type="region of interest" description="Disordered" evidence="1">
    <location>
        <begin position="220"/>
        <end position="245"/>
    </location>
</feature>
<dbReference type="PANTHER" id="PTHR14362:SF2">
    <property type="entry name" value="COILED-COIL DOMAIN-CONTAINING PROTEIN 81"/>
    <property type="match status" value="1"/>
</dbReference>
<dbReference type="InterPro" id="IPR026295">
    <property type="entry name" value="CCD81"/>
</dbReference>
<dbReference type="InterPro" id="IPR019017">
    <property type="entry name" value="Sig_transdc_His_kin_a/b-loop_C"/>
</dbReference>
<dbReference type="GO" id="GO:0004673">
    <property type="term" value="F:protein histidine kinase activity"/>
    <property type="evidence" value="ECO:0007669"/>
    <property type="project" value="InterPro"/>
</dbReference>
<proteinExistence type="predicted"/>
<dbReference type="GO" id="GO:0006355">
    <property type="term" value="P:regulation of DNA-templated transcription"/>
    <property type="evidence" value="ECO:0007669"/>
    <property type="project" value="InterPro"/>
</dbReference>
<keyword evidence="4" id="KW-1185">Reference proteome</keyword>
<dbReference type="Proteomes" id="UP000198323">
    <property type="component" value="Unassembled WGS sequence"/>
</dbReference>
<evidence type="ECO:0000259" key="2">
    <source>
        <dbReference type="PROSITE" id="PS51426"/>
    </source>
</evidence>
<dbReference type="InterPro" id="IPR040673">
    <property type="entry name" value="CCDC81_HU_dom_2"/>
</dbReference>
<dbReference type="PANTHER" id="PTHR14362">
    <property type="entry name" value="COILED-COIL DOMAIN-CONTAINING PROTEIN 81"/>
    <property type="match status" value="1"/>
</dbReference>
<dbReference type="GO" id="GO:0005815">
    <property type="term" value="C:microtubule organizing center"/>
    <property type="evidence" value="ECO:0007669"/>
    <property type="project" value="TreeGrafter"/>
</dbReference>
<comment type="caution">
    <text evidence="3">The sequence shown here is derived from an EMBL/GenBank/DDBJ whole genome shotgun (WGS) entry which is preliminary data.</text>
</comment>
<dbReference type="GO" id="GO:0000160">
    <property type="term" value="P:phosphorelay signal transduction system"/>
    <property type="evidence" value="ECO:0007669"/>
    <property type="project" value="InterPro"/>
</dbReference>
<feature type="region of interest" description="Disordered" evidence="1">
    <location>
        <begin position="1"/>
        <end position="41"/>
    </location>
</feature>
<dbReference type="Pfam" id="PF14908">
    <property type="entry name" value="HU-CCDC81_euk_1"/>
    <property type="match status" value="1"/>
</dbReference>
<name>A0A226MC94_CALSU</name>
<dbReference type="GO" id="GO:0005886">
    <property type="term" value="C:plasma membrane"/>
    <property type="evidence" value="ECO:0007669"/>
    <property type="project" value="InterPro"/>
</dbReference>
<protein>
    <recommendedName>
        <fullName evidence="2">ABL domain-containing protein</fullName>
    </recommendedName>
</protein>
<feature type="non-terminal residue" evidence="3">
    <location>
        <position position="245"/>
    </location>
</feature>
<accession>A0A226MC94</accession>
<feature type="compositionally biased region" description="Basic and acidic residues" evidence="1">
    <location>
        <begin position="221"/>
        <end position="235"/>
    </location>
</feature>
<dbReference type="EMBL" id="MCFN01001741">
    <property type="protein sequence ID" value="OXB52903.1"/>
    <property type="molecule type" value="Genomic_DNA"/>
</dbReference>
<dbReference type="OrthoDB" id="125906at2759"/>
<dbReference type="InterPro" id="IPR028034">
    <property type="entry name" value="HU-CCDC81"/>
</dbReference>
<evidence type="ECO:0000256" key="1">
    <source>
        <dbReference type="SAM" id="MobiDB-lite"/>
    </source>
</evidence>
<evidence type="ECO:0000313" key="4">
    <source>
        <dbReference type="Proteomes" id="UP000198323"/>
    </source>
</evidence>